<dbReference type="EMBL" id="QENQ01000001">
    <property type="protein sequence ID" value="PVX30005.1"/>
    <property type="molecule type" value="Genomic_DNA"/>
</dbReference>
<feature type="signal peptide" evidence="3">
    <location>
        <begin position="1"/>
        <end position="29"/>
    </location>
</feature>
<dbReference type="InterPro" id="IPR029058">
    <property type="entry name" value="AB_hydrolase_fold"/>
</dbReference>
<dbReference type="Pfam" id="PF00135">
    <property type="entry name" value="COesterase"/>
    <property type="match status" value="1"/>
</dbReference>
<dbReference type="EC" id="3.1.1.-" evidence="3"/>
<keyword evidence="3" id="KW-0732">Signal</keyword>
<evidence type="ECO:0000313" key="6">
    <source>
        <dbReference type="Proteomes" id="UP000245890"/>
    </source>
</evidence>
<organism evidence="5 6">
    <name type="scientific">Sphingomonas pokkalii</name>
    <dbReference type="NCBI Taxonomy" id="2175090"/>
    <lineage>
        <taxon>Bacteria</taxon>
        <taxon>Pseudomonadati</taxon>
        <taxon>Pseudomonadota</taxon>
        <taxon>Alphaproteobacteria</taxon>
        <taxon>Sphingomonadales</taxon>
        <taxon>Sphingomonadaceae</taxon>
        <taxon>Sphingomonas</taxon>
    </lineage>
</organism>
<comment type="similarity">
    <text evidence="1 3">Belongs to the type-B carboxylesterase/lipase family.</text>
</comment>
<dbReference type="SUPFAM" id="SSF53474">
    <property type="entry name" value="alpha/beta-Hydrolases"/>
    <property type="match status" value="1"/>
</dbReference>
<dbReference type="PANTHER" id="PTHR11559">
    <property type="entry name" value="CARBOXYLESTERASE"/>
    <property type="match status" value="1"/>
</dbReference>
<dbReference type="InterPro" id="IPR019826">
    <property type="entry name" value="Carboxylesterase_B_AS"/>
</dbReference>
<evidence type="ECO:0000256" key="3">
    <source>
        <dbReference type="RuleBase" id="RU361235"/>
    </source>
</evidence>
<evidence type="ECO:0000256" key="1">
    <source>
        <dbReference type="ARBA" id="ARBA00005964"/>
    </source>
</evidence>
<dbReference type="OrthoDB" id="9775851at2"/>
<gene>
    <name evidence="5" type="ORF">DD559_12255</name>
</gene>
<dbReference type="PROSITE" id="PS00941">
    <property type="entry name" value="CARBOXYLESTERASE_B_2"/>
    <property type="match status" value="1"/>
</dbReference>
<keyword evidence="2 3" id="KW-0378">Hydrolase</keyword>
<feature type="domain" description="Carboxylesterase type B" evidence="4">
    <location>
        <begin position="55"/>
        <end position="627"/>
    </location>
</feature>
<dbReference type="AlphaFoldDB" id="A0A2U0SFE5"/>
<comment type="caution">
    <text evidence="5">The sequence shown here is derived from an EMBL/GenBank/DDBJ whole genome shotgun (WGS) entry which is preliminary data.</text>
</comment>
<dbReference type="InterPro" id="IPR002018">
    <property type="entry name" value="CarbesteraseB"/>
</dbReference>
<dbReference type="PROSITE" id="PS00122">
    <property type="entry name" value="CARBOXYLESTERASE_B_1"/>
    <property type="match status" value="1"/>
</dbReference>
<evidence type="ECO:0000313" key="5">
    <source>
        <dbReference type="EMBL" id="PVX30005.1"/>
    </source>
</evidence>
<dbReference type="PRINTS" id="PR00878">
    <property type="entry name" value="CHOLNESTRASE"/>
</dbReference>
<keyword evidence="6" id="KW-1185">Reference proteome</keyword>
<dbReference type="InterPro" id="IPR019819">
    <property type="entry name" value="Carboxylesterase_B_CS"/>
</dbReference>
<dbReference type="InterPro" id="IPR050309">
    <property type="entry name" value="Type-B_Carboxylest/Lipase"/>
</dbReference>
<protein>
    <recommendedName>
        <fullName evidence="3">Carboxylic ester hydrolase</fullName>
        <ecNumber evidence="3">3.1.1.-</ecNumber>
    </recommendedName>
</protein>
<dbReference type="InterPro" id="IPR000997">
    <property type="entry name" value="Cholinesterase"/>
</dbReference>
<proteinExistence type="inferred from homology"/>
<reference evidence="5 6" key="1">
    <citation type="submission" date="2018-05" db="EMBL/GenBank/DDBJ databases">
        <title>Description of Sphingomonas pokkalii sp nov, isolated from the rhizosphere of saline tolerant pokkali rice and its draft genome analysis.</title>
        <authorList>
            <person name="Menon R."/>
            <person name="Kumari S."/>
            <person name="Rameshkumar N."/>
        </authorList>
    </citation>
    <scope>NUCLEOTIDE SEQUENCE [LARGE SCALE GENOMIC DNA]</scope>
    <source>
        <strain evidence="5 6">L3B27</strain>
    </source>
</reference>
<sequence>MTRNSRCIAFIVGVFAFFYMIFPLQQAHAQGCNSTSPVTLSSQLGNAQLCGVTDNGGTTVYRGIPYAAPPVGALRWQAPQALTASSIWKGTLQATQFAPVCPQSATSNTNQSEDCLYLNVWVPSGTTQTSKLPVMVFIHGGAFVSGAGSLDVYNGSALASNASNPTIVVTLNYRLGALGFLYVNQGPKDNSPPLVAGNFGLQDQQLALQWVQQNIANFGGNPGNVTLFGESAGAMSVGLHLTSIPSSNATYSVVKGSGTLPPNVSLFQKALMESNPYGLPYRDVSTFAARLLNPLGVNFLQRVCALMNQQNSTIPAKSCWTGPNPMAFLQSVPLEAILTAQDDISGISFAENLLTGGLSNALPWAPVYDNSFVVNQPLKGYYSSTVTQGTFQYSVKSTPMPVLMGFNQNEGATFAGLAEAADPLTLTNASYPTLLLVGYKLAAGTIQGVSDYNATQMSASAPNYYFDNCDPTVDPVSCTFPVQSCSSTSTDTTCTGTGDGGALAFSNLTTDDIFKCANLQAANTYLGQSSNAIYGYLFASPPILDPYGTLPSCSVESGNVCHGNELPYVFGTVGNFAYPLPAADSAVSQTMVNAWSNFAAKGTPGVSGWNPLSSSNQSVYTLGGTNNGQLTAIAGPSNCTTLWNTIYPLKSNN</sequence>
<evidence type="ECO:0000256" key="2">
    <source>
        <dbReference type="ARBA" id="ARBA00022801"/>
    </source>
</evidence>
<dbReference type="GO" id="GO:0004104">
    <property type="term" value="F:cholinesterase activity"/>
    <property type="evidence" value="ECO:0007669"/>
    <property type="project" value="InterPro"/>
</dbReference>
<dbReference type="Proteomes" id="UP000245890">
    <property type="component" value="Unassembled WGS sequence"/>
</dbReference>
<name>A0A2U0SFE5_9SPHN</name>
<evidence type="ECO:0000259" key="4">
    <source>
        <dbReference type="Pfam" id="PF00135"/>
    </source>
</evidence>
<accession>A0A2U0SFE5</accession>
<dbReference type="Gene3D" id="3.40.50.1820">
    <property type="entry name" value="alpha/beta hydrolase"/>
    <property type="match status" value="1"/>
</dbReference>
<feature type="chain" id="PRO_5015376259" description="Carboxylic ester hydrolase" evidence="3">
    <location>
        <begin position="30"/>
        <end position="653"/>
    </location>
</feature>